<dbReference type="GO" id="GO:0016323">
    <property type="term" value="C:basolateral plasma membrane"/>
    <property type="evidence" value="ECO:0007669"/>
    <property type="project" value="Ensembl"/>
</dbReference>
<protein>
    <submittedName>
        <fullName evidence="10">Calcium homeostasis modulator 3</fullName>
    </submittedName>
</protein>
<dbReference type="Proteomes" id="UP000001646">
    <property type="component" value="Chromosome 3"/>
</dbReference>
<dbReference type="eggNOG" id="ENOG502QRUK">
    <property type="taxonomic scope" value="Eukaryota"/>
</dbReference>
<accession>G1KDA4</accession>
<dbReference type="GO" id="GO:1904669">
    <property type="term" value="P:ATP export"/>
    <property type="evidence" value="ECO:0007669"/>
    <property type="project" value="Ensembl"/>
</dbReference>
<dbReference type="GO" id="GO:0005886">
    <property type="term" value="C:plasma membrane"/>
    <property type="evidence" value="ECO:0000318"/>
    <property type="project" value="GO_Central"/>
</dbReference>
<feature type="transmembrane region" description="Helical" evidence="9">
    <location>
        <begin position="21"/>
        <end position="37"/>
    </location>
</feature>
<keyword evidence="11" id="KW-1185">Reference proteome</keyword>
<dbReference type="InterPro" id="IPR029569">
    <property type="entry name" value="CALHM"/>
</dbReference>
<evidence type="ECO:0000256" key="7">
    <source>
        <dbReference type="ARBA" id="ARBA00023136"/>
    </source>
</evidence>
<keyword evidence="7 9" id="KW-0472">Membrane</keyword>
<dbReference type="GO" id="GO:0005244">
    <property type="term" value="F:voltage-gated monoatomic ion channel activity"/>
    <property type="evidence" value="ECO:0007669"/>
    <property type="project" value="Ensembl"/>
</dbReference>
<keyword evidence="5 9" id="KW-1133">Transmembrane helix</keyword>
<name>G1KDA4_ANOCA</name>
<dbReference type="Pfam" id="PF14798">
    <property type="entry name" value="Ca_hom_mod"/>
    <property type="match status" value="1"/>
</dbReference>
<sequence length="364" mass="42372">MDRFRMIFQYFQTNSESVTNGICGLLALASVKIYTSFEFNCPCLAKYNMAYGLGIMFIPPVALFLCGLIVNRQFMVMLEEWKRPTGDRKKNLAIIRYMCSSVLQRAMIAPVVWIIVTLLDGKCFVCAFSISIDPDKFPDFATNITSYDEVQRLLSKVPCKDDALWRNNTSRKAISRYIRCWSQALGWSILLTLIVIAFLARSLRPCFDQAAFFQTRYWSSYIDMEQKIFDETCCEHARDFAHKCILHFFESMQKQIRLRRFNTCTEDKEGKEEEEDHLRGITSEEQMNKVLQSWYYSKPPLDLNRATQRIACCKGGSSKSGGYLYFDIPSMTHTHTHIYIVSLIQCKRASRTLDKRIGWIIRRD</sequence>
<evidence type="ECO:0000256" key="1">
    <source>
        <dbReference type="ARBA" id="ARBA00004141"/>
    </source>
</evidence>
<organism evidence="10 11">
    <name type="scientific">Anolis carolinensis</name>
    <name type="common">Green anole</name>
    <name type="synonym">American chameleon</name>
    <dbReference type="NCBI Taxonomy" id="28377"/>
    <lineage>
        <taxon>Eukaryota</taxon>
        <taxon>Metazoa</taxon>
        <taxon>Chordata</taxon>
        <taxon>Craniata</taxon>
        <taxon>Vertebrata</taxon>
        <taxon>Euteleostomi</taxon>
        <taxon>Lepidosauria</taxon>
        <taxon>Squamata</taxon>
        <taxon>Bifurcata</taxon>
        <taxon>Unidentata</taxon>
        <taxon>Episquamata</taxon>
        <taxon>Toxicofera</taxon>
        <taxon>Iguania</taxon>
        <taxon>Dactyloidae</taxon>
        <taxon>Anolis</taxon>
    </lineage>
</organism>
<comment type="similarity">
    <text evidence="2">Belongs to the CALHM family.</text>
</comment>
<dbReference type="GO" id="GO:0050909">
    <property type="term" value="P:sensory perception of taste"/>
    <property type="evidence" value="ECO:0007669"/>
    <property type="project" value="Ensembl"/>
</dbReference>
<dbReference type="PANTHER" id="PTHR32261:SF7">
    <property type="entry name" value="CALCIUM HOMEOSTASIS MODULATOR PROTEIN 3"/>
    <property type="match status" value="1"/>
</dbReference>
<dbReference type="InParanoid" id="G1KDA4"/>
<keyword evidence="6" id="KW-0406">Ion transport</keyword>
<dbReference type="HOGENOM" id="CLU_069286_0_0_1"/>
<evidence type="ECO:0000256" key="3">
    <source>
        <dbReference type="ARBA" id="ARBA00022448"/>
    </source>
</evidence>
<keyword evidence="4 9" id="KW-0812">Transmembrane</keyword>
<evidence type="ECO:0000256" key="6">
    <source>
        <dbReference type="ARBA" id="ARBA00023065"/>
    </source>
</evidence>
<evidence type="ECO:0000256" key="2">
    <source>
        <dbReference type="ARBA" id="ARBA00008497"/>
    </source>
</evidence>
<evidence type="ECO:0000256" key="9">
    <source>
        <dbReference type="SAM" id="Phobius"/>
    </source>
</evidence>
<keyword evidence="3" id="KW-0813">Transport</keyword>
<evidence type="ECO:0000313" key="10">
    <source>
        <dbReference type="Ensembl" id="ENSACAP00000004784.3"/>
    </source>
</evidence>
<reference evidence="10" key="2">
    <citation type="submission" date="2025-08" db="UniProtKB">
        <authorList>
            <consortium name="Ensembl"/>
        </authorList>
    </citation>
    <scope>IDENTIFICATION</scope>
</reference>
<evidence type="ECO:0000256" key="8">
    <source>
        <dbReference type="ARBA" id="ARBA00023303"/>
    </source>
</evidence>
<dbReference type="STRING" id="28377.ENSACAP00000004784"/>
<proteinExistence type="inferred from homology"/>
<evidence type="ECO:0000313" key="11">
    <source>
        <dbReference type="Proteomes" id="UP000001646"/>
    </source>
</evidence>
<dbReference type="AlphaFoldDB" id="G1KDA4"/>
<feature type="transmembrane region" description="Helical" evidence="9">
    <location>
        <begin position="180"/>
        <end position="200"/>
    </location>
</feature>
<gene>
    <name evidence="10" type="primary">CALHM3</name>
</gene>
<feature type="transmembrane region" description="Helical" evidence="9">
    <location>
        <begin position="49"/>
        <end position="70"/>
    </location>
</feature>
<dbReference type="PANTHER" id="PTHR32261">
    <property type="entry name" value="CALCIUM HOMEOSTASIS MODULATOR PROTEIN"/>
    <property type="match status" value="1"/>
</dbReference>
<reference evidence="10" key="3">
    <citation type="submission" date="2025-09" db="UniProtKB">
        <authorList>
            <consortium name="Ensembl"/>
        </authorList>
    </citation>
    <scope>IDENTIFICATION</scope>
</reference>
<dbReference type="Ensembl" id="ENSACAT00000004892.3">
    <property type="protein sequence ID" value="ENSACAP00000004784.3"/>
    <property type="gene ID" value="ENSACAG00000004919.3"/>
</dbReference>
<dbReference type="GO" id="GO:0051291">
    <property type="term" value="P:protein heterooligomerization"/>
    <property type="evidence" value="ECO:0007669"/>
    <property type="project" value="Ensembl"/>
</dbReference>
<reference evidence="10 11" key="1">
    <citation type="submission" date="2009-12" db="EMBL/GenBank/DDBJ databases">
        <title>The Genome Sequence of Anolis carolinensis (Green Anole Lizard).</title>
        <authorList>
            <consortium name="The Genome Sequencing Platform"/>
            <person name="Di Palma F."/>
            <person name="Alfoldi J."/>
            <person name="Heiman D."/>
            <person name="Young S."/>
            <person name="Grabherr M."/>
            <person name="Johnson J."/>
            <person name="Lander E.S."/>
            <person name="Lindblad-Toh K."/>
        </authorList>
    </citation>
    <scope>NUCLEOTIDE SEQUENCE [LARGE SCALE GENOMIC DNA]</scope>
    <source>
        <strain evidence="10 11">JBL SC #1</strain>
    </source>
</reference>
<keyword evidence="8" id="KW-0407">Ion channel</keyword>
<dbReference type="GO" id="GO:0005261">
    <property type="term" value="F:monoatomic cation channel activity"/>
    <property type="evidence" value="ECO:0000318"/>
    <property type="project" value="GO_Central"/>
</dbReference>
<dbReference type="GeneTree" id="ENSGT01030000234610"/>
<evidence type="ECO:0000256" key="4">
    <source>
        <dbReference type="ARBA" id="ARBA00022692"/>
    </source>
</evidence>
<evidence type="ECO:0000256" key="5">
    <source>
        <dbReference type="ARBA" id="ARBA00022989"/>
    </source>
</evidence>
<comment type="subcellular location">
    <subcellularLocation>
        <location evidence="1">Membrane</location>
        <topology evidence="1">Multi-pass membrane protein</topology>
    </subcellularLocation>
</comment>